<feature type="transmembrane region" description="Helical" evidence="1">
    <location>
        <begin position="54"/>
        <end position="72"/>
    </location>
</feature>
<dbReference type="InterPro" id="IPR009935">
    <property type="entry name" value="DUF1467"/>
</dbReference>
<dbReference type="OrthoDB" id="9804637at2"/>
<sequence>MSITTVIAIYFVLWWVVLFAVLPWGIRSQHESGEEIAPGTDPGAPAAHVIGRKLLWTTIYTSVIFAILYVLYTQNLIPFDWLGAISTPPRQQ</sequence>
<gene>
    <name evidence="2" type="ORF">DW352_06245</name>
</gene>
<name>A0A345ZTA6_9HYPH</name>
<evidence type="ECO:0000256" key="1">
    <source>
        <dbReference type="SAM" id="Phobius"/>
    </source>
</evidence>
<reference evidence="2 3" key="1">
    <citation type="submission" date="2018-07" db="EMBL/GenBank/DDBJ databases">
        <authorList>
            <person name="Quirk P.G."/>
            <person name="Krulwich T.A."/>
        </authorList>
    </citation>
    <scope>NUCLEOTIDE SEQUENCE [LARGE SCALE GENOMIC DNA]</scope>
    <source>
        <strain evidence="2 3">CC-BB4</strain>
    </source>
</reference>
<keyword evidence="3" id="KW-1185">Reference proteome</keyword>
<proteinExistence type="predicted"/>
<feature type="transmembrane region" description="Helical" evidence="1">
    <location>
        <begin position="6"/>
        <end position="26"/>
    </location>
</feature>
<keyword evidence="1" id="KW-0472">Membrane</keyword>
<organism evidence="2 3">
    <name type="scientific">Pseudolabrys taiwanensis</name>
    <dbReference type="NCBI Taxonomy" id="331696"/>
    <lineage>
        <taxon>Bacteria</taxon>
        <taxon>Pseudomonadati</taxon>
        <taxon>Pseudomonadota</taxon>
        <taxon>Alphaproteobacteria</taxon>
        <taxon>Hyphomicrobiales</taxon>
        <taxon>Xanthobacteraceae</taxon>
        <taxon>Pseudolabrys</taxon>
    </lineage>
</organism>
<evidence type="ECO:0000313" key="2">
    <source>
        <dbReference type="EMBL" id="AXK80153.1"/>
    </source>
</evidence>
<protein>
    <submittedName>
        <fullName evidence="2">DUF1467 family protein</fullName>
    </submittedName>
</protein>
<evidence type="ECO:0000313" key="3">
    <source>
        <dbReference type="Proteomes" id="UP000254889"/>
    </source>
</evidence>
<keyword evidence="1" id="KW-1133">Transmembrane helix</keyword>
<dbReference type="RefSeq" id="WP_115689535.1">
    <property type="nucleotide sequence ID" value="NZ_CP031417.1"/>
</dbReference>
<dbReference type="Proteomes" id="UP000254889">
    <property type="component" value="Chromosome"/>
</dbReference>
<dbReference type="KEGG" id="ptaw:DW352_06245"/>
<dbReference type="Pfam" id="PF07330">
    <property type="entry name" value="DUF1467"/>
    <property type="match status" value="1"/>
</dbReference>
<keyword evidence="1" id="KW-0812">Transmembrane</keyword>
<accession>A0A345ZTA6</accession>
<dbReference type="EMBL" id="CP031417">
    <property type="protein sequence ID" value="AXK80153.1"/>
    <property type="molecule type" value="Genomic_DNA"/>
</dbReference>
<dbReference type="AlphaFoldDB" id="A0A345ZTA6"/>